<feature type="signal peptide" evidence="1">
    <location>
        <begin position="1"/>
        <end position="26"/>
    </location>
</feature>
<proteinExistence type="predicted"/>
<protein>
    <submittedName>
        <fullName evidence="2">Uncharacterized protein</fullName>
    </submittedName>
</protein>
<accession>A0A4R5KSL9</accession>
<gene>
    <name evidence="2" type="ORF">E1809_07460</name>
</gene>
<sequence length="176" mass="18520">MSIRKFGLAAIVAATFIAVSAPTASASDTSGTAEEVFSDSSYSQMRAEQNPGSMGVRALINGNPYGCAGYTERVHLSGGMSSVHAGIRDCRSAPSYQVAGAEIMKAGWFGVWHRSAFNSASATNRLARLDVNAKAVCGNTSLQTYRGNGYHRVTIGGTNYVARTSSDVETRFGCDS</sequence>
<evidence type="ECO:0000313" key="2">
    <source>
        <dbReference type="EMBL" id="TDF97837.1"/>
    </source>
</evidence>
<dbReference type="Proteomes" id="UP000295511">
    <property type="component" value="Unassembled WGS sequence"/>
</dbReference>
<evidence type="ECO:0000313" key="3">
    <source>
        <dbReference type="Proteomes" id="UP000295511"/>
    </source>
</evidence>
<feature type="chain" id="PRO_5020937822" evidence="1">
    <location>
        <begin position="27"/>
        <end position="176"/>
    </location>
</feature>
<dbReference type="EMBL" id="SMRU01000007">
    <property type="protein sequence ID" value="TDF97837.1"/>
    <property type="molecule type" value="Genomic_DNA"/>
</dbReference>
<evidence type="ECO:0000256" key="1">
    <source>
        <dbReference type="SAM" id="SignalP"/>
    </source>
</evidence>
<organism evidence="2 3">
    <name type="scientific">Arthrobacter terricola</name>
    <dbReference type="NCBI Taxonomy" id="2547396"/>
    <lineage>
        <taxon>Bacteria</taxon>
        <taxon>Bacillati</taxon>
        <taxon>Actinomycetota</taxon>
        <taxon>Actinomycetes</taxon>
        <taxon>Micrococcales</taxon>
        <taxon>Micrococcaceae</taxon>
        <taxon>Arthrobacter</taxon>
    </lineage>
</organism>
<keyword evidence="3" id="KW-1185">Reference proteome</keyword>
<reference evidence="2 3" key="1">
    <citation type="submission" date="2019-03" db="EMBL/GenBank/DDBJ databases">
        <title>Whole genome sequence of Arthrobacter sp JH1-1.</title>
        <authorList>
            <person name="Trinh H.N."/>
        </authorList>
    </citation>
    <scope>NUCLEOTIDE SEQUENCE [LARGE SCALE GENOMIC DNA]</scope>
    <source>
        <strain evidence="2 3">JH1-1</strain>
    </source>
</reference>
<comment type="caution">
    <text evidence="2">The sequence shown here is derived from an EMBL/GenBank/DDBJ whole genome shotgun (WGS) entry which is preliminary data.</text>
</comment>
<dbReference type="RefSeq" id="WP_133203596.1">
    <property type="nucleotide sequence ID" value="NZ_SMRU01000007.1"/>
</dbReference>
<name>A0A4R5KSL9_9MICC</name>
<dbReference type="AlphaFoldDB" id="A0A4R5KSL9"/>
<keyword evidence="1" id="KW-0732">Signal</keyword>